<evidence type="ECO:0000256" key="6">
    <source>
        <dbReference type="ARBA" id="ARBA00022737"/>
    </source>
</evidence>
<evidence type="ECO:0000256" key="1">
    <source>
        <dbReference type="ARBA" id="ARBA00002284"/>
    </source>
</evidence>
<dbReference type="Pfam" id="PF00926">
    <property type="entry name" value="DHBP_synthase"/>
    <property type="match status" value="1"/>
</dbReference>
<keyword evidence="4" id="KW-0686">Riboflavin biosynthesis</keyword>
<dbReference type="SUPFAM" id="SSF63380">
    <property type="entry name" value="Riboflavin synthase domain-like"/>
    <property type="match status" value="2"/>
</dbReference>
<accession>A0A4R6JGL6</accession>
<keyword evidence="9" id="KW-0378">Hydrolase</keyword>
<dbReference type="InterPro" id="IPR017945">
    <property type="entry name" value="DHBP_synth_RibB-like_a/b_dom"/>
</dbReference>
<feature type="repeat" description="Lumazine-binding" evidence="7">
    <location>
        <begin position="1"/>
        <end position="91"/>
    </location>
</feature>
<dbReference type="GO" id="GO:0005829">
    <property type="term" value="C:cytosol"/>
    <property type="evidence" value="ECO:0007669"/>
    <property type="project" value="TreeGrafter"/>
</dbReference>
<dbReference type="UniPathway" id="UPA00275">
    <property type="reaction ID" value="UER00399"/>
</dbReference>
<dbReference type="GO" id="GO:0046872">
    <property type="term" value="F:metal ion binding"/>
    <property type="evidence" value="ECO:0007669"/>
    <property type="project" value="UniProtKB-KW"/>
</dbReference>
<dbReference type="EC" id="4.1.99.12" evidence="3"/>
<evidence type="ECO:0000313" key="10">
    <source>
        <dbReference type="Proteomes" id="UP000295388"/>
    </source>
</evidence>
<name>A0A4R6JGL6_9ACTN</name>
<reference evidence="9 10" key="1">
    <citation type="submission" date="2019-03" db="EMBL/GenBank/DDBJ databases">
        <title>Genomic Encyclopedia of Type Strains, Phase III (KMG-III): the genomes of soil and plant-associated and newly described type strains.</title>
        <authorList>
            <person name="Whitman W."/>
        </authorList>
    </citation>
    <scope>NUCLEOTIDE SEQUENCE [LARGE SCALE GENOMIC DNA]</scope>
    <source>
        <strain evidence="9 10">VKM Ac-2527</strain>
    </source>
</reference>
<dbReference type="Proteomes" id="UP000295388">
    <property type="component" value="Unassembled WGS sequence"/>
</dbReference>
<comment type="function">
    <text evidence="1">Catalyzes the conversion of D-ribulose 5-phosphate to formate and 3,4-dihydroxy-2-butanone 4-phosphate.</text>
</comment>
<dbReference type="InterPro" id="IPR023366">
    <property type="entry name" value="ATP_synth_asu-like_sf"/>
</dbReference>
<dbReference type="RefSeq" id="WP_133805209.1">
    <property type="nucleotide sequence ID" value="NZ_SNWQ01000031.1"/>
</dbReference>
<dbReference type="Pfam" id="PF00677">
    <property type="entry name" value="Lum_binding"/>
    <property type="match status" value="2"/>
</dbReference>
<dbReference type="CDD" id="cd00402">
    <property type="entry name" value="Riboflavin_synthase_like"/>
    <property type="match status" value="1"/>
</dbReference>
<evidence type="ECO:0000256" key="3">
    <source>
        <dbReference type="ARBA" id="ARBA00012153"/>
    </source>
</evidence>
<dbReference type="PANTHER" id="PTHR21327:SF18">
    <property type="entry name" value="3,4-DIHYDROXY-2-BUTANONE 4-PHOSPHATE SYNTHASE"/>
    <property type="match status" value="1"/>
</dbReference>
<dbReference type="GO" id="GO:0016787">
    <property type="term" value="F:hydrolase activity"/>
    <property type="evidence" value="ECO:0007669"/>
    <property type="project" value="UniProtKB-KW"/>
</dbReference>
<evidence type="ECO:0000256" key="7">
    <source>
        <dbReference type="PROSITE-ProRule" id="PRU00524"/>
    </source>
</evidence>
<feature type="domain" description="Lumazine-binding" evidence="8">
    <location>
        <begin position="1"/>
        <end position="91"/>
    </location>
</feature>
<keyword evidence="10" id="KW-1185">Reference proteome</keyword>
<protein>
    <recommendedName>
        <fullName evidence="3">3,4-dihydroxy-2-butanone-4-phosphate synthase</fullName>
        <ecNumber evidence="3">4.1.99.12</ecNumber>
    </recommendedName>
</protein>
<dbReference type="Gene3D" id="2.40.30.20">
    <property type="match status" value="2"/>
</dbReference>
<dbReference type="InterPro" id="IPR017938">
    <property type="entry name" value="Riboflavin_synthase-like_b-brl"/>
</dbReference>
<organism evidence="9 10">
    <name type="scientific">Kribbella caucasensis</name>
    <dbReference type="NCBI Taxonomy" id="2512215"/>
    <lineage>
        <taxon>Bacteria</taxon>
        <taxon>Bacillati</taxon>
        <taxon>Actinomycetota</taxon>
        <taxon>Actinomycetes</taxon>
        <taxon>Propionibacteriales</taxon>
        <taxon>Kribbellaceae</taxon>
        <taxon>Kribbella</taxon>
    </lineage>
</organism>
<feature type="domain" description="Lumazine-binding" evidence="8">
    <location>
        <begin position="92"/>
        <end position="188"/>
    </location>
</feature>
<dbReference type="Gene3D" id="3.90.870.10">
    <property type="entry name" value="DHBP synthase"/>
    <property type="match status" value="1"/>
</dbReference>
<evidence type="ECO:0000256" key="2">
    <source>
        <dbReference type="ARBA" id="ARBA00004904"/>
    </source>
</evidence>
<feature type="repeat" description="Lumazine-binding" evidence="7">
    <location>
        <begin position="92"/>
        <end position="188"/>
    </location>
</feature>
<dbReference type="InterPro" id="IPR000422">
    <property type="entry name" value="DHBP_synthase_RibB"/>
</dbReference>
<keyword evidence="5" id="KW-0479">Metal-binding</keyword>
<evidence type="ECO:0000256" key="4">
    <source>
        <dbReference type="ARBA" id="ARBA00022619"/>
    </source>
</evidence>
<dbReference type="GO" id="GO:0008686">
    <property type="term" value="F:3,4-dihydroxy-2-butanone-4-phosphate synthase activity"/>
    <property type="evidence" value="ECO:0007669"/>
    <property type="project" value="UniProtKB-EC"/>
</dbReference>
<dbReference type="EMBL" id="SNWQ01000031">
    <property type="protein sequence ID" value="TDO33766.1"/>
    <property type="molecule type" value="Genomic_DNA"/>
</dbReference>
<comment type="caution">
    <text evidence="9">The sequence shown here is derived from an EMBL/GenBank/DDBJ whole genome shotgun (WGS) entry which is preliminary data.</text>
</comment>
<comment type="pathway">
    <text evidence="2">Cofactor biosynthesis; riboflavin biosynthesis; 2-hydroxy-3-oxobutyl phosphate from D-ribulose 5-phosphate: step 1/1.</text>
</comment>
<dbReference type="InterPro" id="IPR026017">
    <property type="entry name" value="Lumazine-bd_dom"/>
</dbReference>
<dbReference type="AlphaFoldDB" id="A0A4R6JGL6"/>
<dbReference type="InterPro" id="IPR001783">
    <property type="entry name" value="Lumazine-bd"/>
</dbReference>
<evidence type="ECO:0000259" key="8">
    <source>
        <dbReference type="PROSITE" id="PS51177"/>
    </source>
</evidence>
<evidence type="ECO:0000256" key="5">
    <source>
        <dbReference type="ARBA" id="ARBA00022723"/>
    </source>
</evidence>
<dbReference type="GO" id="GO:0009231">
    <property type="term" value="P:riboflavin biosynthetic process"/>
    <property type="evidence" value="ECO:0007669"/>
    <property type="project" value="UniProtKB-UniPathway"/>
</dbReference>
<dbReference type="SUPFAM" id="SSF55821">
    <property type="entry name" value="YrdC/RibB"/>
    <property type="match status" value="1"/>
</dbReference>
<keyword evidence="6" id="KW-0677">Repeat</keyword>
<dbReference type="OrthoDB" id="9793111at2"/>
<sequence length="403" mass="42502">MFTGRIEWTATVAEVGDEALRIKLDAAVPLSAGGAVCIDGVRLTMQSAVPGELVATITEETRRRTTLDRIAAGTSVHLELPVAAGDRIDGHLVQGHIDGVGKVLRVDEEPAGRRVWIKPGDRFLARLVAKSSVALDGVSLTVAEVLKDRFSVVLVPNTLLKTNLGELVSGDRVNLESDLLARMARDGHGPQLLKAVARLPWAGHLSGPIGVQKVVAQVAAGGGVVVWDPTVEGEGDVIFAGAAFRPEAMTFLLTQACGHTTIPCAAEILARLEIPPMPGEGDRQGTAMHVSVDLAAALGTGVSAAERAATIRRLASPEATAADFLRPGHVFPLAARRGLLAERKGHTEATVALSLAAGLAPVGVCCEVMRPDGVMADAAWLEQFALRWELPMIDIHELARWLP</sequence>
<dbReference type="PROSITE" id="PS51177">
    <property type="entry name" value="LUMAZINE_BIND"/>
    <property type="match status" value="2"/>
</dbReference>
<evidence type="ECO:0000313" key="9">
    <source>
        <dbReference type="EMBL" id="TDO33766.1"/>
    </source>
</evidence>
<gene>
    <name evidence="9" type="ORF">EV643_13133</name>
</gene>
<dbReference type="PANTHER" id="PTHR21327">
    <property type="entry name" value="GTP CYCLOHYDROLASE II-RELATED"/>
    <property type="match status" value="1"/>
</dbReference>
<proteinExistence type="predicted"/>